<evidence type="ECO:0000313" key="4">
    <source>
        <dbReference type="Proteomes" id="UP000009170"/>
    </source>
</evidence>
<dbReference type="InParanoid" id="A0A090M878"/>
<dbReference type="Proteomes" id="UP000009170">
    <property type="component" value="Unassembled WGS sequence"/>
</dbReference>
<keyword evidence="3" id="KW-0689">Ribosomal protein</keyword>
<keyword evidence="4" id="KW-1185">Reference proteome</keyword>
<feature type="region of interest" description="Disordered" evidence="1">
    <location>
        <begin position="109"/>
        <end position="145"/>
    </location>
</feature>
<evidence type="ECO:0000256" key="1">
    <source>
        <dbReference type="SAM" id="MobiDB-lite"/>
    </source>
</evidence>
<dbReference type="InterPro" id="IPR012340">
    <property type="entry name" value="NA-bd_OB-fold"/>
</dbReference>
<dbReference type="OrthoDB" id="498561at2759"/>
<accession>A0A090M878</accession>
<dbReference type="SUPFAM" id="SSF50249">
    <property type="entry name" value="Nucleic acid-binding proteins"/>
    <property type="match status" value="2"/>
</dbReference>
<comment type="caution">
    <text evidence="3">The sequence shown here is derived from an EMBL/GenBank/DDBJ whole genome shotgun (WGS) entry which is preliminary data.</text>
</comment>
<feature type="compositionally biased region" description="Gly residues" evidence="1">
    <location>
        <begin position="133"/>
        <end position="145"/>
    </location>
</feature>
<dbReference type="GeneID" id="9835460"/>
<evidence type="ECO:0000313" key="3">
    <source>
        <dbReference type="EMBL" id="CEF98339.1"/>
    </source>
</evidence>
<dbReference type="Pfam" id="PF00575">
    <property type="entry name" value="S1"/>
    <property type="match status" value="1"/>
</dbReference>
<organism evidence="3 4">
    <name type="scientific">Ostreococcus tauri</name>
    <name type="common">Marine green alga</name>
    <dbReference type="NCBI Taxonomy" id="70448"/>
    <lineage>
        <taxon>Eukaryota</taxon>
        <taxon>Viridiplantae</taxon>
        <taxon>Chlorophyta</taxon>
        <taxon>Mamiellophyceae</taxon>
        <taxon>Mamiellales</taxon>
        <taxon>Bathycoccaceae</taxon>
        <taxon>Ostreococcus</taxon>
    </lineage>
</organism>
<protein>
    <submittedName>
        <fullName evidence="3">Ribosomal protein S1, RNA-binding domain</fullName>
    </submittedName>
</protein>
<name>A0A090M878_OSTTA</name>
<dbReference type="STRING" id="70448.A0A090M878"/>
<reference evidence="3 4" key="2">
    <citation type="journal article" date="2014" name="BMC Genomics">
        <title>An improved genome of the model marine alga Ostreococcus tauri unfolds by assessing Illumina de novo assemblies.</title>
        <authorList>
            <person name="Blanc-Mathieu R."/>
            <person name="Verhelst B."/>
            <person name="Derelle E."/>
            <person name="Rombauts S."/>
            <person name="Bouget F.Y."/>
            <person name="Carre I."/>
            <person name="Chateau A."/>
            <person name="Eyre-Walker A."/>
            <person name="Grimsley N."/>
            <person name="Moreau H."/>
            <person name="Piegu B."/>
            <person name="Rivals E."/>
            <person name="Schackwitz W."/>
            <person name="Van de Peer Y."/>
            <person name="Piganeau G."/>
        </authorList>
    </citation>
    <scope>NUCLEOTIDE SEQUENCE [LARGE SCALE GENOMIC DNA]</scope>
    <source>
        <strain evidence="4">OTTH 0595 / CCAP 157/2 / RCC745</strain>
    </source>
</reference>
<dbReference type="Gene3D" id="2.40.50.140">
    <property type="entry name" value="Nucleic acid-binding proteins"/>
    <property type="match status" value="2"/>
</dbReference>
<reference evidence="4" key="1">
    <citation type="journal article" date="2006" name="Proc. Natl. Acad. Sci. U.S.A.">
        <title>Genome analysis of the smallest free-living eukaryote Ostreococcus tauri unveils many unique features.</title>
        <authorList>
            <person name="Derelle E."/>
            <person name="Ferraz C."/>
            <person name="Rombauts S."/>
            <person name="Rouze P."/>
            <person name="Worden A.Z."/>
            <person name="Robbens S."/>
            <person name="Partensky F."/>
            <person name="Degroeve S."/>
            <person name="Echeynie S."/>
            <person name="Cooke R."/>
            <person name="Saeys Y."/>
            <person name="Wuyts J."/>
            <person name="Jabbari K."/>
            <person name="Bowler C."/>
            <person name="Panaud O."/>
            <person name="Piegu B."/>
            <person name="Ball S.G."/>
            <person name="Ral J.-P."/>
            <person name="Bouget F.-Y."/>
            <person name="Piganeau G."/>
            <person name="De Baets B."/>
            <person name="Picard A."/>
            <person name="Delseny M."/>
            <person name="Demaille J."/>
            <person name="Van de Peer Y."/>
            <person name="Moreau H."/>
        </authorList>
    </citation>
    <scope>NUCLEOTIDE SEQUENCE [LARGE SCALE GENOMIC DNA]</scope>
    <source>
        <strain evidence="4">OTTH 0595 / CCAP 157/2 / RCC745</strain>
    </source>
</reference>
<dbReference type="GO" id="GO:0043489">
    <property type="term" value="P:RNA stabilization"/>
    <property type="evidence" value="ECO:0007669"/>
    <property type="project" value="TreeGrafter"/>
</dbReference>
<feature type="compositionally biased region" description="Low complexity" evidence="1">
    <location>
        <begin position="385"/>
        <end position="394"/>
    </location>
</feature>
<dbReference type="InterPro" id="IPR003029">
    <property type="entry name" value="S1_domain"/>
</dbReference>
<dbReference type="KEGG" id="ota:OT_ostta06g02040"/>
<evidence type="ECO:0000259" key="2">
    <source>
        <dbReference type="PROSITE" id="PS50126"/>
    </source>
</evidence>
<feature type="domain" description="S1 motif" evidence="2">
    <location>
        <begin position="12"/>
        <end position="105"/>
    </location>
</feature>
<keyword evidence="3" id="KW-0687">Ribonucleoprotein</keyword>
<dbReference type="AlphaFoldDB" id="A0A090M878"/>
<proteinExistence type="predicted"/>
<dbReference type="PROSITE" id="PS50126">
    <property type="entry name" value="S1"/>
    <property type="match status" value="2"/>
</dbReference>
<sequence>MATDADAPFEVGEIVRGITRAVRPFGVFVRLERGTRATDGLIRAADASRDGATFDDRDADEREVTHAMEYFYPIGSPVFVKVKRVTREGGDGRRGGGWRVALDASAVDQETGDDLDPERKRWTRGGGERDARFGGGASAREGGAGGVGGTFHPELHKIYRAKCRSVKPVGVFVDVRGFRRGGLVHRSQISQYLDVPRDASDEEKISIIAGVVAEGDDVWVKVVDVETQDGGPPRVSLSMKSVDQGNGEDLDPNNLSYDAPFRGGGGSGEHRYKPVGADAGETTRAGEIRWGHHAGDVKQYDSGGKQYELVLDDDAPGDAVGATTAASGLKFGSGEFINRMRAAGESPTRLREGDKKRKKDKKEKKEKKSKRRKKSSKRSRRDYSSDSYSSDSRR</sequence>
<dbReference type="EMBL" id="CAID01000006">
    <property type="protein sequence ID" value="CEF98339.1"/>
    <property type="molecule type" value="Genomic_DNA"/>
</dbReference>
<gene>
    <name evidence="3" type="ORF">OT_ostta06g02040</name>
</gene>
<feature type="domain" description="S1 motif" evidence="2">
    <location>
        <begin position="156"/>
        <end position="240"/>
    </location>
</feature>
<dbReference type="PANTHER" id="PTHR15838:SF1">
    <property type="entry name" value="ZINC FINGER CCHC DOMAIN-CONTAINING PROTEIN 17"/>
    <property type="match status" value="1"/>
</dbReference>
<feature type="region of interest" description="Disordered" evidence="1">
    <location>
        <begin position="336"/>
        <end position="394"/>
    </location>
</feature>
<feature type="compositionally biased region" description="Basic residues" evidence="1">
    <location>
        <begin position="356"/>
        <end position="380"/>
    </location>
</feature>
<dbReference type="PANTHER" id="PTHR15838">
    <property type="entry name" value="NUCLEOLAR PROTEIN OF 40 KDA"/>
    <property type="match status" value="1"/>
</dbReference>
<dbReference type="GO" id="GO:0003723">
    <property type="term" value="F:RNA binding"/>
    <property type="evidence" value="ECO:0007669"/>
    <property type="project" value="TreeGrafter"/>
</dbReference>
<dbReference type="GO" id="GO:0005840">
    <property type="term" value="C:ribosome"/>
    <property type="evidence" value="ECO:0007669"/>
    <property type="project" value="UniProtKB-KW"/>
</dbReference>
<dbReference type="SMART" id="SM00316">
    <property type="entry name" value="S1"/>
    <property type="match status" value="2"/>
</dbReference>
<feature type="region of interest" description="Disordered" evidence="1">
    <location>
        <begin position="230"/>
        <end position="255"/>
    </location>
</feature>
<dbReference type="RefSeq" id="XP_003079837.2">
    <property type="nucleotide sequence ID" value="XM_003079789.2"/>
</dbReference>